<accession>A0A2V3W3Q4</accession>
<keyword evidence="1" id="KW-0472">Membrane</keyword>
<dbReference type="GO" id="GO:0080120">
    <property type="term" value="P:CAAX-box protein maturation"/>
    <property type="evidence" value="ECO:0007669"/>
    <property type="project" value="UniProtKB-ARBA"/>
</dbReference>
<feature type="transmembrane region" description="Helical" evidence="1">
    <location>
        <begin position="20"/>
        <end position="39"/>
    </location>
</feature>
<evidence type="ECO:0000256" key="1">
    <source>
        <dbReference type="SAM" id="Phobius"/>
    </source>
</evidence>
<dbReference type="GO" id="GO:0004175">
    <property type="term" value="F:endopeptidase activity"/>
    <property type="evidence" value="ECO:0007669"/>
    <property type="project" value="UniProtKB-ARBA"/>
</dbReference>
<proteinExistence type="predicted"/>
<feature type="transmembrane region" description="Helical" evidence="1">
    <location>
        <begin position="55"/>
        <end position="77"/>
    </location>
</feature>
<sequence>MKQAELIKKMSDQELKKQLLFSQSLFFILSIILSLFLFPKFSNWFMYLDVNVKQIIYYGCIPAIIVVLIEIVLHYIIPRRFFDDGGINEKIFKNQSIVSIFVIALVVAISEEFLFRGVIQTTFGYIFASSLFIVIHFRYLTKPVLLTLIILISFLLGYLFELTGNLIVTIIFHFIVDFLLGIFIKYSK</sequence>
<keyword evidence="1" id="KW-1133">Transmembrane helix</keyword>
<reference evidence="3 4" key="1">
    <citation type="submission" date="2018-05" db="EMBL/GenBank/DDBJ databases">
        <title>Genomic Encyclopedia of Type Strains, Phase IV (KMG-IV): sequencing the most valuable type-strain genomes for metagenomic binning, comparative biology and taxonomic classification.</title>
        <authorList>
            <person name="Goeker M."/>
        </authorList>
    </citation>
    <scope>NUCLEOTIDE SEQUENCE [LARGE SCALE GENOMIC DNA]</scope>
    <source>
        <strain evidence="3 4">DSM 28556</strain>
    </source>
</reference>
<feature type="domain" description="CAAX prenyl protease 2/Lysostaphin resistance protein A-like" evidence="2">
    <location>
        <begin position="95"/>
        <end position="179"/>
    </location>
</feature>
<protein>
    <recommendedName>
        <fullName evidence="2">CAAX prenyl protease 2/Lysostaphin resistance protein A-like domain-containing protein</fullName>
    </recommendedName>
</protein>
<dbReference type="EMBL" id="QJJQ01000003">
    <property type="protein sequence ID" value="PXW88722.1"/>
    <property type="molecule type" value="Genomic_DNA"/>
</dbReference>
<feature type="transmembrane region" description="Helical" evidence="1">
    <location>
        <begin position="144"/>
        <end position="160"/>
    </location>
</feature>
<evidence type="ECO:0000313" key="3">
    <source>
        <dbReference type="EMBL" id="PXW88722.1"/>
    </source>
</evidence>
<feature type="transmembrane region" description="Helical" evidence="1">
    <location>
        <begin position="97"/>
        <end position="115"/>
    </location>
</feature>
<feature type="transmembrane region" description="Helical" evidence="1">
    <location>
        <begin position="121"/>
        <end position="137"/>
    </location>
</feature>
<dbReference type="RefSeq" id="WP_110394551.1">
    <property type="nucleotide sequence ID" value="NZ_JBHUHB010000001.1"/>
</dbReference>
<dbReference type="InterPro" id="IPR003675">
    <property type="entry name" value="Rce1/LyrA-like_dom"/>
</dbReference>
<gene>
    <name evidence="3" type="ORF">DFR56_103228</name>
</gene>
<dbReference type="Pfam" id="PF02517">
    <property type="entry name" value="Rce1-like"/>
    <property type="match status" value="1"/>
</dbReference>
<name>A0A2V3W3Q4_9BACI</name>
<feature type="transmembrane region" description="Helical" evidence="1">
    <location>
        <begin position="166"/>
        <end position="184"/>
    </location>
</feature>
<dbReference type="OrthoDB" id="1523022at2"/>
<dbReference type="Proteomes" id="UP000247978">
    <property type="component" value="Unassembled WGS sequence"/>
</dbReference>
<evidence type="ECO:0000259" key="2">
    <source>
        <dbReference type="Pfam" id="PF02517"/>
    </source>
</evidence>
<comment type="caution">
    <text evidence="3">The sequence shown here is derived from an EMBL/GenBank/DDBJ whole genome shotgun (WGS) entry which is preliminary data.</text>
</comment>
<keyword evidence="4" id="KW-1185">Reference proteome</keyword>
<dbReference type="AlphaFoldDB" id="A0A2V3W3Q4"/>
<organism evidence="3 4">
    <name type="scientific">Pseudogracilibacillus auburnensis</name>
    <dbReference type="NCBI Taxonomy" id="1494959"/>
    <lineage>
        <taxon>Bacteria</taxon>
        <taxon>Bacillati</taxon>
        <taxon>Bacillota</taxon>
        <taxon>Bacilli</taxon>
        <taxon>Bacillales</taxon>
        <taxon>Bacillaceae</taxon>
        <taxon>Pseudogracilibacillus</taxon>
    </lineage>
</organism>
<keyword evidence="1" id="KW-0812">Transmembrane</keyword>
<evidence type="ECO:0000313" key="4">
    <source>
        <dbReference type="Proteomes" id="UP000247978"/>
    </source>
</evidence>